<keyword evidence="2" id="KW-1185">Reference proteome</keyword>
<dbReference type="RefSeq" id="WP_012697119.1">
    <property type="nucleotide sequence ID" value="NC_012559.1"/>
</dbReference>
<organism evidence="1 2">
    <name type="scientific">Laribacter hongkongensis (strain HLHK9)</name>
    <dbReference type="NCBI Taxonomy" id="557598"/>
    <lineage>
        <taxon>Bacteria</taxon>
        <taxon>Pseudomonadati</taxon>
        <taxon>Pseudomonadota</taxon>
        <taxon>Betaproteobacteria</taxon>
        <taxon>Neisseriales</taxon>
        <taxon>Aquaspirillaceae</taxon>
        <taxon>Laribacter</taxon>
    </lineage>
</organism>
<protein>
    <submittedName>
        <fullName evidence="1">Uncharacterized protein</fullName>
    </submittedName>
</protein>
<dbReference type="KEGG" id="lhk:LHK_01647"/>
<name>C1D843_LARHH</name>
<sequence length="58" mass="6230">MRYRYTGPVSSILIDGKPTQLVTGAEIDLPEGSHDTIRLKSLGVLVPLDAAPPTRKKG</sequence>
<dbReference type="STRING" id="557598.LHK_01647"/>
<evidence type="ECO:0000313" key="2">
    <source>
        <dbReference type="Proteomes" id="UP000002010"/>
    </source>
</evidence>
<dbReference type="HOGENOM" id="CLU_2973888_0_0_4"/>
<evidence type="ECO:0000313" key="1">
    <source>
        <dbReference type="EMBL" id="ACO74633.1"/>
    </source>
</evidence>
<dbReference type="EMBL" id="CP001154">
    <property type="protein sequence ID" value="ACO74633.1"/>
    <property type="molecule type" value="Genomic_DNA"/>
</dbReference>
<dbReference type="AlphaFoldDB" id="C1D843"/>
<dbReference type="Proteomes" id="UP000002010">
    <property type="component" value="Chromosome"/>
</dbReference>
<proteinExistence type="predicted"/>
<gene>
    <name evidence="1" type="ordered locus">LHK_01647</name>
</gene>
<accession>C1D843</accession>
<reference evidence="1 2" key="1">
    <citation type="journal article" date="2009" name="PLoS Genet.">
        <title>The complete genome and proteome of Laribacter hongkongensis reveal potential mechanisms for adaptations to different temperatures and habitats.</title>
        <authorList>
            <person name="Woo P.C."/>
            <person name="Lau S.K."/>
            <person name="Tse H."/>
            <person name="Teng J.L."/>
            <person name="Curreem S.O."/>
            <person name="Tsang A.K."/>
            <person name="Fan R.Y."/>
            <person name="Wong G.K."/>
            <person name="Huang Y."/>
            <person name="Loman N.J."/>
            <person name="Snyder L.A."/>
            <person name="Cai J.J."/>
            <person name="Huang J.D."/>
            <person name="Mak W."/>
            <person name="Pallen M.J."/>
            <person name="Lok S."/>
            <person name="Yuen K.Y."/>
        </authorList>
    </citation>
    <scope>NUCLEOTIDE SEQUENCE [LARGE SCALE GENOMIC DNA]</scope>
    <source>
        <strain evidence="1 2">HLHK9</strain>
    </source>
</reference>